<evidence type="ECO:0000313" key="2">
    <source>
        <dbReference type="WBParaSite" id="PS1159_v2.g13088.t1"/>
    </source>
</evidence>
<name>A0AC35F264_9BILA</name>
<organism evidence="1 2">
    <name type="scientific">Panagrolaimus sp. PS1159</name>
    <dbReference type="NCBI Taxonomy" id="55785"/>
    <lineage>
        <taxon>Eukaryota</taxon>
        <taxon>Metazoa</taxon>
        <taxon>Ecdysozoa</taxon>
        <taxon>Nematoda</taxon>
        <taxon>Chromadorea</taxon>
        <taxon>Rhabditida</taxon>
        <taxon>Tylenchina</taxon>
        <taxon>Panagrolaimomorpha</taxon>
        <taxon>Panagrolaimoidea</taxon>
        <taxon>Panagrolaimidae</taxon>
        <taxon>Panagrolaimus</taxon>
    </lineage>
</organism>
<dbReference type="Proteomes" id="UP000887580">
    <property type="component" value="Unplaced"/>
</dbReference>
<evidence type="ECO:0000313" key="1">
    <source>
        <dbReference type="Proteomes" id="UP000887580"/>
    </source>
</evidence>
<protein>
    <submittedName>
        <fullName evidence="2">DZIP3-like HEPN domain-containing protein</fullName>
    </submittedName>
</protein>
<sequence length="139" mass="16169">LLTKGTEQLRRIFRERWDILRTINLDFTEWKNDELSGKELIKLCNSVQSNKKGKVFAFDQSTSKKFKEGKVDFLDVTASCSAIQVVSAALRNLGKFTDKKEDKLINDLRAVRNDVVHEKDSKLTEAQFVKYWDRVERVV</sequence>
<accession>A0AC35F264</accession>
<dbReference type="WBParaSite" id="PS1159_v2.g13088.t1">
    <property type="protein sequence ID" value="PS1159_v2.g13088.t1"/>
    <property type="gene ID" value="PS1159_v2.g13088"/>
</dbReference>
<proteinExistence type="predicted"/>
<reference evidence="2" key="1">
    <citation type="submission" date="2022-11" db="UniProtKB">
        <authorList>
            <consortium name="WormBaseParasite"/>
        </authorList>
    </citation>
    <scope>IDENTIFICATION</scope>
</reference>